<evidence type="ECO:0000313" key="2">
    <source>
        <dbReference type="EMBL" id="GAG01162.1"/>
    </source>
</evidence>
<feature type="transmembrane region" description="Helical" evidence="1">
    <location>
        <begin position="73"/>
        <end position="94"/>
    </location>
</feature>
<feature type="non-terminal residue" evidence="2">
    <location>
        <position position="1"/>
    </location>
</feature>
<protein>
    <recommendedName>
        <fullName evidence="3">Glycosyltransferase RgtA/B/C/D-like domain-containing protein</fullName>
    </recommendedName>
</protein>
<dbReference type="AlphaFoldDB" id="X0UPG0"/>
<reference evidence="2" key="1">
    <citation type="journal article" date="2014" name="Front. Microbiol.">
        <title>High frequency of phylogenetically diverse reductive dehalogenase-homologous genes in deep subseafloor sedimentary metagenomes.</title>
        <authorList>
            <person name="Kawai M."/>
            <person name="Futagami T."/>
            <person name="Toyoda A."/>
            <person name="Takaki Y."/>
            <person name="Nishi S."/>
            <person name="Hori S."/>
            <person name="Arai W."/>
            <person name="Tsubouchi T."/>
            <person name="Morono Y."/>
            <person name="Uchiyama I."/>
            <person name="Ito T."/>
            <person name="Fujiyama A."/>
            <person name="Inagaki F."/>
            <person name="Takami H."/>
        </authorList>
    </citation>
    <scope>NUCLEOTIDE SEQUENCE</scope>
    <source>
        <strain evidence="2">Expedition CK06-06</strain>
    </source>
</reference>
<keyword evidence="1" id="KW-1133">Transmembrane helix</keyword>
<feature type="transmembrane region" description="Helical" evidence="1">
    <location>
        <begin position="155"/>
        <end position="181"/>
    </location>
</feature>
<sequence length="267" mass="27591">AGIRPSYIASVVADDGPGVLYADVVLSQPPVMVLLGAMTWMIDGSIEALRVLGVVMAGITAMLTWWVGRSVGLSPWGATAATVIAATGVVRTLFGGLDGEMLLTPLALVLVLLLLGNRLRWAAVVLGIGFLIKMTWALIALAGLIVIVRQSRRDGLIAVGVSGAVWFGGWIVGALAFGWPVSSILEQLVIAQRQAGLQPGLAAGVAIILALVWLPLLIPAGAAIRRVPFPVAAILVGALAGIVYTLKQGTFFNVLGPAEPLLAIVAT</sequence>
<feature type="transmembrane region" description="Helical" evidence="1">
    <location>
        <begin position="125"/>
        <end position="148"/>
    </location>
</feature>
<feature type="transmembrane region" description="Helical" evidence="1">
    <location>
        <begin position="101"/>
        <end position="119"/>
    </location>
</feature>
<feature type="transmembrane region" description="Helical" evidence="1">
    <location>
        <begin position="49"/>
        <end position="67"/>
    </location>
</feature>
<feature type="non-terminal residue" evidence="2">
    <location>
        <position position="267"/>
    </location>
</feature>
<accession>X0UPG0</accession>
<feature type="transmembrane region" description="Helical" evidence="1">
    <location>
        <begin position="201"/>
        <end position="220"/>
    </location>
</feature>
<comment type="caution">
    <text evidence="2">The sequence shown here is derived from an EMBL/GenBank/DDBJ whole genome shotgun (WGS) entry which is preliminary data.</text>
</comment>
<proteinExistence type="predicted"/>
<evidence type="ECO:0000256" key="1">
    <source>
        <dbReference type="SAM" id="Phobius"/>
    </source>
</evidence>
<keyword evidence="1" id="KW-0812">Transmembrane</keyword>
<organism evidence="2">
    <name type="scientific">marine sediment metagenome</name>
    <dbReference type="NCBI Taxonomy" id="412755"/>
    <lineage>
        <taxon>unclassified sequences</taxon>
        <taxon>metagenomes</taxon>
        <taxon>ecological metagenomes</taxon>
    </lineage>
</organism>
<gene>
    <name evidence="2" type="ORF">S01H1_41714</name>
</gene>
<evidence type="ECO:0008006" key="3">
    <source>
        <dbReference type="Google" id="ProtNLM"/>
    </source>
</evidence>
<feature type="transmembrane region" description="Helical" evidence="1">
    <location>
        <begin position="227"/>
        <end position="246"/>
    </location>
</feature>
<feature type="transmembrane region" description="Helical" evidence="1">
    <location>
        <begin position="20"/>
        <end position="42"/>
    </location>
</feature>
<keyword evidence="1" id="KW-0472">Membrane</keyword>
<dbReference type="EMBL" id="BARS01026472">
    <property type="protein sequence ID" value="GAG01162.1"/>
    <property type="molecule type" value="Genomic_DNA"/>
</dbReference>
<name>X0UPG0_9ZZZZ</name>